<protein>
    <recommendedName>
        <fullName evidence="5">ChrB protein</fullName>
    </recommendedName>
</protein>
<dbReference type="InterPro" id="IPR018634">
    <property type="entry name" value="ChrB_C"/>
</dbReference>
<feature type="domain" description="ChrB N-terminal" evidence="2">
    <location>
        <begin position="24"/>
        <end position="153"/>
    </location>
</feature>
<reference evidence="3 4" key="1">
    <citation type="submission" date="2019-03" db="EMBL/GenBank/DDBJ databases">
        <title>Genomic Encyclopedia of Type Strains, Phase IV (KMG-IV): sequencing the most valuable type-strain genomes for metagenomic binning, comparative biology and taxonomic classification.</title>
        <authorList>
            <person name="Goeker M."/>
        </authorList>
    </citation>
    <scope>NUCLEOTIDE SEQUENCE [LARGE SCALE GENOMIC DNA]</scope>
    <source>
        <strain evidence="3 4">DSM 25059</strain>
    </source>
</reference>
<dbReference type="RefSeq" id="WP_018251372.1">
    <property type="nucleotide sequence ID" value="NZ_BMLU01000018.1"/>
</dbReference>
<gene>
    <name evidence="3" type="ORF">EV664_11924</name>
</gene>
<dbReference type="Pfam" id="PF20229">
    <property type="entry name" value="ChrB_N"/>
    <property type="match status" value="1"/>
</dbReference>
<evidence type="ECO:0000259" key="2">
    <source>
        <dbReference type="Pfam" id="PF20229"/>
    </source>
</evidence>
<keyword evidence="4" id="KW-1185">Reference proteome</keyword>
<dbReference type="EMBL" id="SNWD01000019">
    <property type="protein sequence ID" value="TDN78168.1"/>
    <property type="molecule type" value="Genomic_DNA"/>
</dbReference>
<comment type="caution">
    <text evidence="3">The sequence shown here is derived from an EMBL/GenBank/DDBJ whole genome shotgun (WGS) entry which is preliminary data.</text>
</comment>
<dbReference type="Proteomes" id="UP000295493">
    <property type="component" value="Unassembled WGS sequence"/>
</dbReference>
<evidence type="ECO:0000259" key="1">
    <source>
        <dbReference type="Pfam" id="PF09828"/>
    </source>
</evidence>
<evidence type="ECO:0000313" key="4">
    <source>
        <dbReference type="Proteomes" id="UP000295493"/>
    </source>
</evidence>
<evidence type="ECO:0000313" key="3">
    <source>
        <dbReference type="EMBL" id="TDN78168.1"/>
    </source>
</evidence>
<dbReference type="Pfam" id="PF09828">
    <property type="entry name" value="ChrB_C"/>
    <property type="match status" value="1"/>
</dbReference>
<feature type="domain" description="ChrB C-terminal" evidence="1">
    <location>
        <begin position="178"/>
        <end position="310"/>
    </location>
</feature>
<accession>A0A4V3BSE2</accession>
<dbReference type="AlphaFoldDB" id="A0A4V3BSE2"/>
<evidence type="ECO:0008006" key="5">
    <source>
        <dbReference type="Google" id="ProtNLM"/>
    </source>
</evidence>
<dbReference type="InterPro" id="IPR046858">
    <property type="entry name" value="ChrB_N"/>
</dbReference>
<dbReference type="GeneID" id="93799926"/>
<organism evidence="3 4">
    <name type="scientific">Stakelama pacifica</name>
    <dbReference type="NCBI Taxonomy" id="517720"/>
    <lineage>
        <taxon>Bacteria</taxon>
        <taxon>Pseudomonadati</taxon>
        <taxon>Pseudomonadota</taxon>
        <taxon>Alphaproteobacteria</taxon>
        <taxon>Sphingomonadales</taxon>
        <taxon>Sphingomonadaceae</taxon>
        <taxon>Stakelama</taxon>
    </lineage>
</organism>
<name>A0A4V3BSE2_9SPHN</name>
<sequence length="316" mass="34688">MTNAEPSPWLLLIPQLPAKPAYLRVKVWRRLQAIGAAPLKNAVHALPNRADTRALFEDLHREIADNGGEALILEARLVGGIGDPELRGTFDAARDADYEELAREARTLAEGEYVPPGEVRRLRRRLDEIAAIDFFGAHGRQTAEAALAPAEARAGQHPDVTGPGAPELAQAELRGRTWVTRVHIHVDRIASAWLIRRFIDPDATFKFVEGKGYAPEPGELRFDMADAEFTHEGDRCTFETLVFRRGLDGDPALVALSEIIHDLDIADDKFGRPETAGVSALIEGICAATPDDPDRLARGAGALDGFYAHFTRRRGE</sequence>
<proteinExistence type="predicted"/>